<name>A0ACC1HJM7_9FUNG</name>
<accession>A0ACC1HJM7</accession>
<keyword evidence="2" id="KW-1185">Reference proteome</keyword>
<comment type="caution">
    <text evidence="1">The sequence shown here is derived from an EMBL/GenBank/DDBJ whole genome shotgun (WGS) entry which is preliminary data.</text>
</comment>
<proteinExistence type="predicted"/>
<reference evidence="1" key="1">
    <citation type="submission" date="2022-06" db="EMBL/GenBank/DDBJ databases">
        <title>Phylogenomic reconstructions and comparative analyses of Kickxellomycotina fungi.</title>
        <authorList>
            <person name="Reynolds N.K."/>
            <person name="Stajich J.E."/>
            <person name="Barry K."/>
            <person name="Grigoriev I.V."/>
            <person name="Crous P."/>
            <person name="Smith M.E."/>
        </authorList>
    </citation>
    <scope>NUCLEOTIDE SEQUENCE</scope>
    <source>
        <strain evidence="1">RSA 2271</strain>
    </source>
</reference>
<evidence type="ECO:0000313" key="2">
    <source>
        <dbReference type="Proteomes" id="UP001145114"/>
    </source>
</evidence>
<gene>
    <name evidence="1" type="ORF">EV182_007619</name>
</gene>
<sequence length="150" mass="16346">MKPLCRSLSAFAILVIALCAFCAIHTIAAPAPRSSLARSVDDANAHRFLCLVNSARSQRGLRPVVLSAKLTNAATEHSHYQASRSDMTHADTIYGPLQQRILRLGLDFTSIAENIAVGAVHAVDQIFNSFMRDQAHYRNIMDPNVSAMGL</sequence>
<protein>
    <submittedName>
        <fullName evidence="1">Uncharacterized protein</fullName>
    </submittedName>
</protein>
<dbReference type="Proteomes" id="UP001145114">
    <property type="component" value="Unassembled WGS sequence"/>
</dbReference>
<evidence type="ECO:0000313" key="1">
    <source>
        <dbReference type="EMBL" id="KAJ1676724.1"/>
    </source>
</evidence>
<dbReference type="EMBL" id="JAMZIH010003601">
    <property type="protein sequence ID" value="KAJ1676724.1"/>
    <property type="molecule type" value="Genomic_DNA"/>
</dbReference>
<feature type="non-terminal residue" evidence="1">
    <location>
        <position position="150"/>
    </location>
</feature>
<organism evidence="1 2">
    <name type="scientific">Spiromyces aspiralis</name>
    <dbReference type="NCBI Taxonomy" id="68401"/>
    <lineage>
        <taxon>Eukaryota</taxon>
        <taxon>Fungi</taxon>
        <taxon>Fungi incertae sedis</taxon>
        <taxon>Zoopagomycota</taxon>
        <taxon>Kickxellomycotina</taxon>
        <taxon>Kickxellomycetes</taxon>
        <taxon>Kickxellales</taxon>
        <taxon>Kickxellaceae</taxon>
        <taxon>Spiromyces</taxon>
    </lineage>
</organism>